<dbReference type="PANTHER" id="PTHR34710">
    <property type="entry name" value="OS03G0834100 PROTEIN"/>
    <property type="match status" value="1"/>
</dbReference>
<dbReference type="AlphaFoldDB" id="A0A8T0TRZ5"/>
<dbReference type="Proteomes" id="UP000823388">
    <property type="component" value="Chromosome 4K"/>
</dbReference>
<feature type="region of interest" description="Disordered" evidence="1">
    <location>
        <begin position="142"/>
        <end position="165"/>
    </location>
</feature>
<feature type="domain" description="DUF3615" evidence="2">
    <location>
        <begin position="5"/>
        <end position="106"/>
    </location>
</feature>
<gene>
    <name evidence="3" type="ORF">PVAP13_4KG240200</name>
</gene>
<keyword evidence="4" id="KW-1185">Reference proteome</keyword>
<dbReference type="EMBL" id="CM029043">
    <property type="protein sequence ID" value="KAG2611596.1"/>
    <property type="molecule type" value="Genomic_DNA"/>
</dbReference>
<dbReference type="PANTHER" id="PTHR34710:SF10">
    <property type="entry name" value="EXPRESSED PROTEIN"/>
    <property type="match status" value="1"/>
</dbReference>
<proteinExistence type="predicted"/>
<evidence type="ECO:0000256" key="1">
    <source>
        <dbReference type="SAM" id="MobiDB-lite"/>
    </source>
</evidence>
<dbReference type="OrthoDB" id="693786at2759"/>
<dbReference type="InterPro" id="IPR022059">
    <property type="entry name" value="DUF3615"/>
</dbReference>
<sequence length="165" mass="18865">MHFVHDALRHYNAGHPGAEFDAVKPLIEDNVNIKGKPWFHINFLARSCISKNIKRFFAEVHYEPPTDGRPFSRLPVVEACIILDESSSQYRSSCAFCRSHLDVLHPVDDHDFVCGTGKDKEWMIEELLGMRFISCRDLASNSEVEEEKRDLASSNGEVEEEKTEV</sequence>
<accession>A0A8T0TRZ5</accession>
<evidence type="ECO:0000313" key="4">
    <source>
        <dbReference type="Proteomes" id="UP000823388"/>
    </source>
</evidence>
<organism evidence="3 4">
    <name type="scientific">Panicum virgatum</name>
    <name type="common">Blackwell switchgrass</name>
    <dbReference type="NCBI Taxonomy" id="38727"/>
    <lineage>
        <taxon>Eukaryota</taxon>
        <taxon>Viridiplantae</taxon>
        <taxon>Streptophyta</taxon>
        <taxon>Embryophyta</taxon>
        <taxon>Tracheophyta</taxon>
        <taxon>Spermatophyta</taxon>
        <taxon>Magnoliopsida</taxon>
        <taxon>Liliopsida</taxon>
        <taxon>Poales</taxon>
        <taxon>Poaceae</taxon>
        <taxon>PACMAD clade</taxon>
        <taxon>Panicoideae</taxon>
        <taxon>Panicodae</taxon>
        <taxon>Paniceae</taxon>
        <taxon>Panicinae</taxon>
        <taxon>Panicum</taxon>
        <taxon>Panicum sect. Hiantes</taxon>
    </lineage>
</organism>
<protein>
    <recommendedName>
        <fullName evidence="2">DUF3615 domain-containing protein</fullName>
    </recommendedName>
</protein>
<dbReference type="Pfam" id="PF12274">
    <property type="entry name" value="DUF3615"/>
    <property type="match status" value="1"/>
</dbReference>
<name>A0A8T0TRZ5_PANVG</name>
<reference evidence="3" key="1">
    <citation type="submission" date="2020-05" db="EMBL/GenBank/DDBJ databases">
        <title>WGS assembly of Panicum virgatum.</title>
        <authorList>
            <person name="Lovell J.T."/>
            <person name="Jenkins J."/>
            <person name="Shu S."/>
            <person name="Juenger T.E."/>
            <person name="Schmutz J."/>
        </authorList>
    </citation>
    <scope>NUCLEOTIDE SEQUENCE</scope>
    <source>
        <strain evidence="3">AP13</strain>
    </source>
</reference>
<evidence type="ECO:0000313" key="3">
    <source>
        <dbReference type="EMBL" id="KAG2611596.1"/>
    </source>
</evidence>
<comment type="caution">
    <text evidence="3">The sequence shown here is derived from an EMBL/GenBank/DDBJ whole genome shotgun (WGS) entry which is preliminary data.</text>
</comment>
<evidence type="ECO:0000259" key="2">
    <source>
        <dbReference type="Pfam" id="PF12274"/>
    </source>
</evidence>